<comment type="caution">
    <text evidence="3">The sequence shown here is derived from an EMBL/GenBank/DDBJ whole genome shotgun (WGS) entry which is preliminary data.</text>
</comment>
<dbReference type="InterPro" id="IPR025319">
    <property type="entry name" value="DUF4224"/>
</dbReference>
<evidence type="ECO:0000256" key="1">
    <source>
        <dbReference type="SAM" id="MobiDB-lite"/>
    </source>
</evidence>
<evidence type="ECO:0000259" key="2">
    <source>
        <dbReference type="Pfam" id="PF13986"/>
    </source>
</evidence>
<dbReference type="Pfam" id="PF13986">
    <property type="entry name" value="DUF4224"/>
    <property type="match status" value="1"/>
</dbReference>
<feature type="domain" description="DUF4224" evidence="2">
    <location>
        <begin position="2"/>
        <end position="45"/>
    </location>
</feature>
<dbReference type="EMBL" id="JADJEV010000004">
    <property type="protein sequence ID" value="MBK6974637.1"/>
    <property type="molecule type" value="Genomic_DNA"/>
</dbReference>
<name>A0A9D7E6A7_9PROT</name>
<proteinExistence type="predicted"/>
<gene>
    <name evidence="3" type="ORF">IPH26_17425</name>
</gene>
<feature type="compositionally biased region" description="Basic and acidic residues" evidence="1">
    <location>
        <begin position="61"/>
        <end position="71"/>
    </location>
</feature>
<feature type="region of interest" description="Disordered" evidence="1">
    <location>
        <begin position="50"/>
        <end position="71"/>
    </location>
</feature>
<evidence type="ECO:0000313" key="4">
    <source>
        <dbReference type="Proteomes" id="UP000807785"/>
    </source>
</evidence>
<evidence type="ECO:0000313" key="3">
    <source>
        <dbReference type="EMBL" id="MBK6974637.1"/>
    </source>
</evidence>
<protein>
    <submittedName>
        <fullName evidence="3">DUF4224 domain-containing protein</fullName>
    </submittedName>
</protein>
<reference evidence="3" key="1">
    <citation type="submission" date="2020-10" db="EMBL/GenBank/DDBJ databases">
        <title>Connecting structure to function with the recovery of over 1000 high-quality activated sludge metagenome-assembled genomes encoding full-length rRNA genes using long-read sequencing.</title>
        <authorList>
            <person name="Singleton C.M."/>
            <person name="Petriglieri F."/>
            <person name="Kristensen J.M."/>
            <person name="Kirkegaard R.H."/>
            <person name="Michaelsen T.Y."/>
            <person name="Andersen M.H."/>
            <person name="Karst S.M."/>
            <person name="Dueholm M.S."/>
            <person name="Nielsen P.H."/>
            <person name="Albertsen M."/>
        </authorList>
    </citation>
    <scope>NUCLEOTIDE SEQUENCE</scope>
    <source>
        <strain evidence="3">Bjer_18-Q3-R1-45_BAT3C.347</strain>
    </source>
</reference>
<dbReference type="AlphaFoldDB" id="A0A9D7E6A7"/>
<accession>A0A9D7E6A7</accession>
<dbReference type="Proteomes" id="UP000807785">
    <property type="component" value="Unassembled WGS sequence"/>
</dbReference>
<organism evidence="3 4">
    <name type="scientific">Candidatus Methylophosphatis roskildensis</name>
    <dbReference type="NCBI Taxonomy" id="2899263"/>
    <lineage>
        <taxon>Bacteria</taxon>
        <taxon>Pseudomonadati</taxon>
        <taxon>Pseudomonadota</taxon>
        <taxon>Betaproteobacteria</taxon>
        <taxon>Nitrosomonadales</taxon>
        <taxon>Sterolibacteriaceae</taxon>
        <taxon>Candidatus Methylophosphatis</taxon>
    </lineage>
</organism>
<sequence length="71" mass="7955">MFLTDDELRSLTKRSHRDAQARVLTFMGIEHKVRPDGSLAVLSAHVERMFGGPPASIRGPKKAEPNWDAVR</sequence>